<dbReference type="EMBL" id="RHLQ01000025">
    <property type="protein sequence ID" value="RNC98492.1"/>
    <property type="molecule type" value="Genomic_DNA"/>
</dbReference>
<evidence type="ECO:0000256" key="1">
    <source>
        <dbReference type="SAM" id="Phobius"/>
    </source>
</evidence>
<accession>A0A3M8H7R0</accession>
<feature type="transmembrane region" description="Helical" evidence="1">
    <location>
        <begin position="132"/>
        <end position="151"/>
    </location>
</feature>
<name>A0A3M8H7R0_9BACI</name>
<comment type="caution">
    <text evidence="2">The sequence shown here is derived from an EMBL/GenBank/DDBJ whole genome shotgun (WGS) entry which is preliminary data.</text>
</comment>
<feature type="transmembrane region" description="Helical" evidence="1">
    <location>
        <begin position="6"/>
        <end position="25"/>
    </location>
</feature>
<dbReference type="OrthoDB" id="2440835at2"/>
<keyword evidence="1" id="KW-1133">Transmembrane helix</keyword>
<keyword evidence="3" id="KW-1185">Reference proteome</keyword>
<dbReference type="RefSeq" id="WP_122972346.1">
    <property type="nucleotide sequence ID" value="NZ_RHLQ01000025.1"/>
</dbReference>
<feature type="transmembrane region" description="Helical" evidence="1">
    <location>
        <begin position="102"/>
        <end position="120"/>
    </location>
</feature>
<dbReference type="InterPro" id="IPR036259">
    <property type="entry name" value="MFS_trans_sf"/>
</dbReference>
<sequence length="211" mass="24792">MASTAKVISLASIFFSIIVGLLIYYWISPSNKEEMKIQFEKVVNFLLNFIIFMWIAKVVLNITIFIKDPLAVLAYPADSTAFYLAIIASFTRLVFKQKNLNLFNFLSVLLPVVLTASFMFEFTQFIQDHNWYSLTNMIVFMILVTFFYYFIDKISPLNLYLILLISWLTGTLIMYFTQPYVSFFGYLLSLPFIFSFFLFNLSVLIYHKLKR</sequence>
<evidence type="ECO:0000313" key="2">
    <source>
        <dbReference type="EMBL" id="RNC98492.1"/>
    </source>
</evidence>
<protein>
    <submittedName>
        <fullName evidence="2">Uncharacterized protein</fullName>
    </submittedName>
</protein>
<feature type="transmembrane region" description="Helical" evidence="1">
    <location>
        <begin position="158"/>
        <end position="177"/>
    </location>
</feature>
<organism evidence="2 3">
    <name type="scientific">Lysinibacillus halotolerans</name>
    <dbReference type="NCBI Taxonomy" id="1368476"/>
    <lineage>
        <taxon>Bacteria</taxon>
        <taxon>Bacillati</taxon>
        <taxon>Bacillota</taxon>
        <taxon>Bacilli</taxon>
        <taxon>Bacillales</taxon>
        <taxon>Bacillaceae</taxon>
        <taxon>Lysinibacillus</taxon>
    </lineage>
</organism>
<dbReference type="SUPFAM" id="SSF103473">
    <property type="entry name" value="MFS general substrate transporter"/>
    <property type="match status" value="1"/>
</dbReference>
<keyword evidence="1" id="KW-0472">Membrane</keyword>
<keyword evidence="1" id="KW-0812">Transmembrane</keyword>
<feature type="transmembrane region" description="Helical" evidence="1">
    <location>
        <begin position="45"/>
        <end position="66"/>
    </location>
</feature>
<gene>
    <name evidence="2" type="ORF">EC501_10995</name>
</gene>
<proteinExistence type="predicted"/>
<dbReference type="AlphaFoldDB" id="A0A3M8H7R0"/>
<dbReference type="Proteomes" id="UP000279909">
    <property type="component" value="Unassembled WGS sequence"/>
</dbReference>
<feature type="transmembrane region" description="Helical" evidence="1">
    <location>
        <begin position="72"/>
        <end position="95"/>
    </location>
</feature>
<feature type="transmembrane region" description="Helical" evidence="1">
    <location>
        <begin position="183"/>
        <end position="206"/>
    </location>
</feature>
<evidence type="ECO:0000313" key="3">
    <source>
        <dbReference type="Proteomes" id="UP000279909"/>
    </source>
</evidence>
<reference evidence="2 3" key="1">
    <citation type="journal article" date="2014" name="Int. J. Syst. Evol. Microbiol.">
        <title>Lysinibacillus halotolerans sp. nov., isolated from saline-alkaline soil.</title>
        <authorList>
            <person name="Kong D."/>
            <person name="Wang Y."/>
            <person name="Zhao B."/>
            <person name="Li Y."/>
            <person name="Song J."/>
            <person name="Zhai Y."/>
            <person name="Zhang C."/>
            <person name="Wang H."/>
            <person name="Chen X."/>
            <person name="Zhao B."/>
            <person name="Ruan Z."/>
        </authorList>
    </citation>
    <scope>NUCLEOTIDE SEQUENCE [LARGE SCALE GENOMIC DNA]</scope>
    <source>
        <strain evidence="2 3">MCCC 1A12703</strain>
    </source>
</reference>